<evidence type="ECO:0008006" key="3">
    <source>
        <dbReference type="Google" id="ProtNLM"/>
    </source>
</evidence>
<organism evidence="1 2">
    <name type="scientific">Plectonema radiosum NIES-515</name>
    <dbReference type="NCBI Taxonomy" id="2986073"/>
    <lineage>
        <taxon>Bacteria</taxon>
        <taxon>Bacillati</taxon>
        <taxon>Cyanobacteriota</taxon>
        <taxon>Cyanophyceae</taxon>
        <taxon>Oscillatoriophycideae</taxon>
        <taxon>Oscillatoriales</taxon>
        <taxon>Microcoleaceae</taxon>
        <taxon>Plectonema</taxon>
    </lineage>
</organism>
<keyword evidence="2" id="KW-1185">Reference proteome</keyword>
<evidence type="ECO:0000313" key="2">
    <source>
        <dbReference type="Proteomes" id="UP001526143"/>
    </source>
</evidence>
<protein>
    <recommendedName>
        <fullName evidence="3">Nif11 domain-containing protein</fullName>
    </recommendedName>
</protein>
<gene>
    <name evidence="1" type="ORF">OGM63_08680</name>
</gene>
<dbReference type="EMBL" id="JAOWRF010000134">
    <property type="protein sequence ID" value="MCV3213599.1"/>
    <property type="molecule type" value="Genomic_DNA"/>
</dbReference>
<proteinExistence type="predicted"/>
<dbReference type="RefSeq" id="WP_263745117.1">
    <property type="nucleotide sequence ID" value="NZ_JAOWRF010000134.1"/>
</dbReference>
<sequence>MITGIDSMEILNQAFEAARTFKPMSQEQTAALLAKTVTVAAKGEYELFKISDRFDSTAKNPQWLG</sequence>
<accession>A0ABT3AWU2</accession>
<evidence type="ECO:0000313" key="1">
    <source>
        <dbReference type="EMBL" id="MCV3213599.1"/>
    </source>
</evidence>
<reference evidence="1 2" key="1">
    <citation type="submission" date="2022-10" db="EMBL/GenBank/DDBJ databases">
        <title>Identification of biosynthetic pathway for the production of the potent trypsin inhibitor radiosumin.</title>
        <authorList>
            <person name="Fewer D.P."/>
            <person name="Delbaje E."/>
            <person name="Ouyang X."/>
            <person name="Agostino P.D."/>
            <person name="Wahlsten M."/>
            <person name="Jokela J."/>
            <person name="Permi P."/>
            <person name="Haapaniemi E."/>
            <person name="Koistinen H."/>
        </authorList>
    </citation>
    <scope>NUCLEOTIDE SEQUENCE [LARGE SCALE GENOMIC DNA]</scope>
    <source>
        <strain evidence="1 2">NIES-515</strain>
    </source>
</reference>
<comment type="caution">
    <text evidence="1">The sequence shown here is derived from an EMBL/GenBank/DDBJ whole genome shotgun (WGS) entry which is preliminary data.</text>
</comment>
<name>A0ABT3AWU2_9CYAN</name>
<dbReference type="Proteomes" id="UP001526143">
    <property type="component" value="Unassembled WGS sequence"/>
</dbReference>